<keyword evidence="6" id="KW-1185">Reference proteome</keyword>
<gene>
    <name evidence="5" type="ORF">LSAA_12300</name>
</gene>
<evidence type="ECO:0000256" key="3">
    <source>
        <dbReference type="ARBA" id="ARBA00022837"/>
    </source>
</evidence>
<sequence>MAKKKSTLAKDPLEKLRYFCLSQGVSGILGIGRLFRRIDYDGSKQLDMMEFQRDGSGRIDLNEFLVGIRPPMSECRLRVIDEAYNKLDKNKDGVINLDDVKGVYDVTKHPKFINGELTEDQILNKFLNIFESSSKNIDGNVTKSEFLEYYAGISASIDNDAYFDLMMRNAWKL</sequence>
<dbReference type="PANTHER" id="PTHR34524">
    <property type="entry name" value="CALCYPHOSIN"/>
    <property type="match status" value="1"/>
</dbReference>
<accession>A0A7R8D0V5</accession>
<dbReference type="InterPro" id="IPR002048">
    <property type="entry name" value="EF_hand_dom"/>
</dbReference>
<evidence type="ECO:0000313" key="5">
    <source>
        <dbReference type="EMBL" id="CAF2987937.1"/>
    </source>
</evidence>
<protein>
    <submittedName>
        <fullName evidence="5">Calcyphosin-like protein,Calcyphosin,Crustacean calcium-binding protein 23</fullName>
    </submittedName>
</protein>
<dbReference type="Proteomes" id="UP000675881">
    <property type="component" value="Chromosome 6"/>
</dbReference>
<organism evidence="5 6">
    <name type="scientific">Lepeophtheirus salmonis</name>
    <name type="common">Salmon louse</name>
    <name type="synonym">Caligus salmonis</name>
    <dbReference type="NCBI Taxonomy" id="72036"/>
    <lineage>
        <taxon>Eukaryota</taxon>
        <taxon>Metazoa</taxon>
        <taxon>Ecdysozoa</taxon>
        <taxon>Arthropoda</taxon>
        <taxon>Crustacea</taxon>
        <taxon>Multicrustacea</taxon>
        <taxon>Hexanauplia</taxon>
        <taxon>Copepoda</taxon>
        <taxon>Siphonostomatoida</taxon>
        <taxon>Caligidae</taxon>
        <taxon>Lepeophtheirus</taxon>
    </lineage>
</organism>
<dbReference type="PROSITE" id="PS50222">
    <property type="entry name" value="EF_HAND_2"/>
    <property type="match status" value="1"/>
</dbReference>
<evidence type="ECO:0000256" key="1">
    <source>
        <dbReference type="ARBA" id="ARBA00022723"/>
    </source>
</evidence>
<evidence type="ECO:0000259" key="4">
    <source>
        <dbReference type="PROSITE" id="PS50222"/>
    </source>
</evidence>
<dbReference type="PANTHER" id="PTHR34524:SF6">
    <property type="entry name" value="CALCYPHOSINE LIKE"/>
    <property type="match status" value="1"/>
</dbReference>
<dbReference type="EMBL" id="HG994585">
    <property type="protein sequence ID" value="CAF2987937.1"/>
    <property type="molecule type" value="Genomic_DNA"/>
</dbReference>
<dbReference type="Gene3D" id="1.10.238.10">
    <property type="entry name" value="EF-hand"/>
    <property type="match status" value="1"/>
</dbReference>
<proteinExistence type="predicted"/>
<name>A0A7R8D0V5_LEPSM</name>
<evidence type="ECO:0000256" key="2">
    <source>
        <dbReference type="ARBA" id="ARBA00022737"/>
    </source>
</evidence>
<keyword evidence="1" id="KW-0479">Metal-binding</keyword>
<dbReference type="OrthoDB" id="444540at2759"/>
<dbReference type="InterPro" id="IPR051581">
    <property type="entry name" value="Ca-bind"/>
</dbReference>
<feature type="domain" description="EF-hand" evidence="4">
    <location>
        <begin position="75"/>
        <end position="110"/>
    </location>
</feature>
<keyword evidence="3" id="KW-0106">Calcium</keyword>
<reference evidence="5" key="1">
    <citation type="submission" date="2021-02" db="EMBL/GenBank/DDBJ databases">
        <authorList>
            <person name="Bekaert M."/>
        </authorList>
    </citation>
    <scope>NUCLEOTIDE SEQUENCE</scope>
    <source>
        <strain evidence="5">IoA-00</strain>
    </source>
</reference>
<dbReference type="GO" id="GO:0005509">
    <property type="term" value="F:calcium ion binding"/>
    <property type="evidence" value="ECO:0007669"/>
    <property type="project" value="InterPro"/>
</dbReference>
<dbReference type="AlphaFoldDB" id="A0A7R8D0V5"/>
<keyword evidence="2" id="KW-0677">Repeat</keyword>
<dbReference type="SUPFAM" id="SSF47473">
    <property type="entry name" value="EF-hand"/>
    <property type="match status" value="1"/>
</dbReference>
<dbReference type="InterPro" id="IPR011992">
    <property type="entry name" value="EF-hand-dom_pair"/>
</dbReference>
<dbReference type="InterPro" id="IPR018247">
    <property type="entry name" value="EF_Hand_1_Ca_BS"/>
</dbReference>
<dbReference type="PROSITE" id="PS00018">
    <property type="entry name" value="EF_HAND_1"/>
    <property type="match status" value="1"/>
</dbReference>
<evidence type="ECO:0000313" key="6">
    <source>
        <dbReference type="Proteomes" id="UP000675881"/>
    </source>
</evidence>